<sequence>MGKVRKKKIPLTSILPPTPSSSSRPESSRKVIRQFHVLLKQQAKLETMEHDPNTVQHLADIQAQMESLGGLEFYQRMSAIGQGNDRGGGSEKVAISWFKEVYHSNDASSQLMLKSGCLPVAMLEVGALKPDNYASCRSWIKNTPLDLHSRHPDILEQDFLLMDEPDNHERWDIISLSLVLNFVSNAKDRGRMLRLAWSFLRFGGYLFLALPLPCVTNSRYLSCETLSALMDAVQFSLVKERCKTGGKMIYHLYQKRSQTEGPVDTEPFTKKKVLRQGDRNNFCILL</sequence>
<feature type="compositionally biased region" description="Low complexity" evidence="5">
    <location>
        <begin position="10"/>
        <end position="25"/>
    </location>
</feature>
<dbReference type="GO" id="GO:0005730">
    <property type="term" value="C:nucleolus"/>
    <property type="evidence" value="ECO:0007669"/>
    <property type="project" value="UniProtKB-SubCell"/>
</dbReference>
<evidence type="ECO:0000256" key="2">
    <source>
        <dbReference type="ARBA" id="ARBA00022679"/>
    </source>
</evidence>
<protein>
    <recommendedName>
        <fullName evidence="4">25S rRNA adenine-N(1) methyltransferase</fullName>
        <ecNumber evidence="4">2.1.1.-</ecNumber>
    </recommendedName>
</protein>
<dbReference type="Proteomes" id="UP001362999">
    <property type="component" value="Unassembled WGS sequence"/>
</dbReference>
<dbReference type="InterPro" id="IPR021867">
    <property type="entry name" value="Bmt2/SAMTOR"/>
</dbReference>
<evidence type="ECO:0000256" key="3">
    <source>
        <dbReference type="ARBA" id="ARBA00022691"/>
    </source>
</evidence>
<feature type="binding site" evidence="4">
    <location>
        <position position="146"/>
    </location>
    <ligand>
        <name>S-adenosyl-L-methionine</name>
        <dbReference type="ChEBI" id="CHEBI:59789"/>
    </ligand>
</feature>
<name>A0AAW0BCJ0_9AGAR</name>
<dbReference type="Pfam" id="PF11968">
    <property type="entry name" value="Bmt2"/>
    <property type="match status" value="1"/>
</dbReference>
<comment type="caution">
    <text evidence="6">The sequence shown here is derived from an EMBL/GenBank/DDBJ whole genome shotgun (WGS) entry which is preliminary data.</text>
</comment>
<evidence type="ECO:0000256" key="4">
    <source>
        <dbReference type="HAMAP-Rule" id="MF_03044"/>
    </source>
</evidence>
<dbReference type="PANTHER" id="PTHR21008">
    <property type="entry name" value="S-ADENOSYLMETHIONINE SENSOR UPSTREAM OF MTORC1-RELATED"/>
    <property type="match status" value="1"/>
</dbReference>
<dbReference type="PANTHER" id="PTHR21008:SF1">
    <property type="entry name" value="25S RRNA (ADENINE(2142)-N(1))-METHYLTRANSFERASE"/>
    <property type="match status" value="1"/>
</dbReference>
<dbReference type="HAMAP" id="MF_03044">
    <property type="entry name" value="BMT2"/>
    <property type="match status" value="1"/>
</dbReference>
<organism evidence="6 7">
    <name type="scientific">Favolaschia claudopus</name>
    <dbReference type="NCBI Taxonomy" id="2862362"/>
    <lineage>
        <taxon>Eukaryota</taxon>
        <taxon>Fungi</taxon>
        <taxon>Dikarya</taxon>
        <taxon>Basidiomycota</taxon>
        <taxon>Agaricomycotina</taxon>
        <taxon>Agaricomycetes</taxon>
        <taxon>Agaricomycetidae</taxon>
        <taxon>Agaricales</taxon>
        <taxon>Marasmiineae</taxon>
        <taxon>Mycenaceae</taxon>
        <taxon>Favolaschia</taxon>
    </lineage>
</organism>
<dbReference type="EC" id="2.1.1.-" evidence="4"/>
<accession>A0AAW0BCJ0</accession>
<reference evidence="6 7" key="1">
    <citation type="journal article" date="2024" name="J Genomics">
        <title>Draft genome sequencing and assembly of Favolaschia claudopus CIRM-BRFM 2984 isolated from oak limbs.</title>
        <authorList>
            <person name="Navarro D."/>
            <person name="Drula E."/>
            <person name="Chaduli D."/>
            <person name="Cazenave R."/>
            <person name="Ahrendt S."/>
            <person name="Wang J."/>
            <person name="Lipzen A."/>
            <person name="Daum C."/>
            <person name="Barry K."/>
            <person name="Grigoriev I.V."/>
            <person name="Favel A."/>
            <person name="Rosso M.N."/>
            <person name="Martin F."/>
        </authorList>
    </citation>
    <scope>NUCLEOTIDE SEQUENCE [LARGE SCALE GENOMIC DNA]</scope>
    <source>
        <strain evidence="6 7">CIRM-BRFM 2984</strain>
    </source>
</reference>
<comment type="function">
    <text evidence="4">S-adenosyl-L-methionine-dependent methyltransferase that specifically methylates the N(1) position of an adenine present in helix 65 in 25S rRNA.</text>
</comment>
<dbReference type="SUPFAM" id="SSF53335">
    <property type="entry name" value="S-adenosyl-L-methionine-dependent methyltransferases"/>
    <property type="match status" value="1"/>
</dbReference>
<dbReference type="GO" id="GO:0016433">
    <property type="term" value="F:rRNA (adenine) methyltransferase activity"/>
    <property type="evidence" value="ECO:0007669"/>
    <property type="project" value="UniProtKB-UniRule"/>
</dbReference>
<keyword evidence="3 4" id="KW-0949">S-adenosyl-L-methionine</keyword>
<dbReference type="AlphaFoldDB" id="A0AAW0BCJ0"/>
<keyword evidence="1 4" id="KW-0489">Methyltransferase</keyword>
<evidence type="ECO:0000313" key="6">
    <source>
        <dbReference type="EMBL" id="KAK7023889.1"/>
    </source>
</evidence>
<dbReference type="InterPro" id="IPR029063">
    <property type="entry name" value="SAM-dependent_MTases_sf"/>
</dbReference>
<keyword evidence="4" id="KW-0539">Nucleus</keyword>
<feature type="region of interest" description="Disordered" evidence="5">
    <location>
        <begin position="1"/>
        <end position="28"/>
    </location>
</feature>
<proteinExistence type="inferred from homology"/>
<evidence type="ECO:0000256" key="1">
    <source>
        <dbReference type="ARBA" id="ARBA00022603"/>
    </source>
</evidence>
<evidence type="ECO:0000313" key="7">
    <source>
        <dbReference type="Proteomes" id="UP001362999"/>
    </source>
</evidence>
<gene>
    <name evidence="6" type="ORF">R3P38DRAFT_3356542</name>
</gene>
<evidence type="ECO:0000256" key="5">
    <source>
        <dbReference type="SAM" id="MobiDB-lite"/>
    </source>
</evidence>
<comment type="subcellular location">
    <subcellularLocation>
        <location evidence="4">Nucleus</location>
        <location evidence="4">Nucleolus</location>
    </subcellularLocation>
</comment>
<keyword evidence="7" id="KW-1185">Reference proteome</keyword>
<comment type="similarity">
    <text evidence="4">Belongs to the BMT2 family.</text>
</comment>
<dbReference type="EMBL" id="JAWWNJ010000035">
    <property type="protein sequence ID" value="KAK7023889.1"/>
    <property type="molecule type" value="Genomic_DNA"/>
</dbReference>
<keyword evidence="2 4" id="KW-0808">Transferase</keyword>
<feature type="binding site" evidence="4">
    <location>
        <position position="126"/>
    </location>
    <ligand>
        <name>S-adenosyl-L-methionine</name>
        <dbReference type="ChEBI" id="CHEBI:59789"/>
    </ligand>
</feature>